<protein>
    <submittedName>
        <fullName evidence="1">Uncharacterized protein</fullName>
    </submittedName>
</protein>
<name>A0A2S7AAA9_9XANT</name>
<proteinExistence type="predicted"/>
<dbReference type="RefSeq" id="WP_104538207.1">
    <property type="nucleotide sequence ID" value="NZ_MIGY01000003.1"/>
</dbReference>
<reference evidence="1 2" key="1">
    <citation type="submission" date="2016-08" db="EMBL/GenBank/DDBJ databases">
        <title>Evolution of the type three secretion system and type three effector repertoires in Xanthomonas.</title>
        <authorList>
            <person name="Merda D."/>
            <person name="Briand M."/>
            <person name="Bosis E."/>
            <person name="Rousseau C."/>
            <person name="Portier P."/>
            <person name="Jacques M.-A."/>
            <person name="Fischer-Le Saux M."/>
        </authorList>
    </citation>
    <scope>NUCLEOTIDE SEQUENCE [LARGE SCALE GENOMIC DNA]</scope>
    <source>
        <strain evidence="1 2">CFBP 7645</strain>
    </source>
</reference>
<organism evidence="1 2">
    <name type="scientific">Xanthomonas arboricola</name>
    <dbReference type="NCBI Taxonomy" id="56448"/>
    <lineage>
        <taxon>Bacteria</taxon>
        <taxon>Pseudomonadati</taxon>
        <taxon>Pseudomonadota</taxon>
        <taxon>Gammaproteobacteria</taxon>
        <taxon>Lysobacterales</taxon>
        <taxon>Lysobacteraceae</taxon>
        <taxon>Xanthomonas</taxon>
    </lineage>
</organism>
<dbReference type="Proteomes" id="UP000239204">
    <property type="component" value="Unassembled WGS sequence"/>
</dbReference>
<dbReference type="AlphaFoldDB" id="A0A2S7AAA9"/>
<dbReference type="EMBL" id="MIGY01000003">
    <property type="protein sequence ID" value="PPU05949.1"/>
    <property type="molecule type" value="Genomic_DNA"/>
</dbReference>
<evidence type="ECO:0000313" key="2">
    <source>
        <dbReference type="Proteomes" id="UP000239204"/>
    </source>
</evidence>
<accession>A0A2S7AAA9</accession>
<comment type="caution">
    <text evidence="1">The sequence shown here is derived from an EMBL/GenBank/DDBJ whole genome shotgun (WGS) entry which is preliminary data.</text>
</comment>
<gene>
    <name evidence="1" type="ORF">XarjCFBP7645_15240</name>
</gene>
<evidence type="ECO:0000313" key="1">
    <source>
        <dbReference type="EMBL" id="PPU05949.1"/>
    </source>
</evidence>
<sequence length="63" mass="6971">MQKLISDLEALLAAWDAQATTFDSCDMPASALAFRECQRRLGLVLASHARHPVARQSDVNFIL</sequence>